<dbReference type="GO" id="GO:0005737">
    <property type="term" value="C:cytoplasm"/>
    <property type="evidence" value="ECO:0007669"/>
    <property type="project" value="UniProtKB-SubCell"/>
</dbReference>
<dbReference type="KEGG" id="cex:CSE_07340"/>
<dbReference type="Gene3D" id="3.40.50.300">
    <property type="entry name" value="P-loop containing nucleotide triphosphate hydrolases"/>
    <property type="match status" value="1"/>
</dbReference>
<comment type="subcellular location">
    <subcellularLocation>
        <location evidence="5">Cytoplasm</location>
    </subcellularLocation>
    <text evidence="5">May associate with membranes.</text>
</comment>
<dbReference type="OrthoDB" id="9812272at2"/>
<dbReference type="NCBIfam" id="TIGR00231">
    <property type="entry name" value="small_GTP"/>
    <property type="match status" value="1"/>
</dbReference>
<dbReference type="Gene3D" id="3.40.50.11060">
    <property type="entry name" value="GTPase HflX, N-terminal domain"/>
    <property type="match status" value="1"/>
</dbReference>
<evidence type="ECO:0000313" key="10">
    <source>
        <dbReference type="Proteomes" id="UP000004793"/>
    </source>
</evidence>
<dbReference type="PANTHER" id="PTHR10229">
    <property type="entry name" value="GTP-BINDING PROTEIN HFLX"/>
    <property type="match status" value="1"/>
</dbReference>
<comment type="cofactor">
    <cofactor evidence="7">
        <name>Mg(2+)</name>
        <dbReference type="ChEBI" id="CHEBI:18420"/>
    </cofactor>
</comment>
<dbReference type="InterPro" id="IPR042108">
    <property type="entry name" value="GTPase_HflX_N_sf"/>
</dbReference>
<dbReference type="GO" id="GO:0043022">
    <property type="term" value="F:ribosome binding"/>
    <property type="evidence" value="ECO:0007669"/>
    <property type="project" value="TreeGrafter"/>
</dbReference>
<dbReference type="AlphaFoldDB" id="A0A7U6GEF3"/>
<protein>
    <recommendedName>
        <fullName evidence="5">GTPase HflX</fullName>
    </recommendedName>
    <alternativeName>
        <fullName evidence="5">GTP-binding protein HflX</fullName>
    </alternativeName>
</protein>
<comment type="function">
    <text evidence="5">GTPase that associates with the 50S ribosomal subunit and may have a role during protein synthesis or ribosome biogenesis.</text>
</comment>
<dbReference type="RefSeq" id="WP_014453263.1">
    <property type="nucleotide sequence ID" value="NC_017096.1"/>
</dbReference>
<dbReference type="Proteomes" id="UP000004793">
    <property type="component" value="Chromosome"/>
</dbReference>
<dbReference type="Gene3D" id="6.10.250.2860">
    <property type="match status" value="1"/>
</dbReference>
<proteinExistence type="inferred from homology"/>
<feature type="binding site" evidence="6">
    <location>
        <begin position="204"/>
        <end position="211"/>
    </location>
    <ligand>
        <name>GTP</name>
        <dbReference type="ChEBI" id="CHEBI:37565"/>
    </ligand>
</feature>
<sequence>MEKIDRKAILVHIISKENKELREEYLEEFRLLVETLSYEIVAETTYSLREPRYSTFLGTGKIEELKKLAQLTDAKIVFIDTTLTFLQLRNLSKELGVPVVDRPHLILMIFSMRARTTEAKLQVELSQLKMRLPEIVHEDVDLDQQTGSEMGLKGPGERKTELKRRYIAKRIQILEKKLEEIKKHRVEIRKRRTKSSIPIISIVGYTNAGKSTLLNTLTQSEAYVEDKLFATLDSLSRVGEIKQNISAIFVDTIGFIRDLPPQLIYAFHSTLEEILDSWIIIHLVDASDPLFRDKMEVVLCTLKDLGASNIPIITVFNKIDKIGEEPLKYLQSIYKDAIFISAKESIGIDQLKERLANMLSELIVRVKIVLPYKDAHLLDEIYTVANVISRKDTEENIILYVEGYYSNLGKFKNYFSSQRTA</sequence>
<dbReference type="InterPro" id="IPR016496">
    <property type="entry name" value="GTPase_HflX"/>
</dbReference>
<evidence type="ECO:0000313" key="9">
    <source>
        <dbReference type="EMBL" id="BAL80860.1"/>
    </source>
</evidence>
<evidence type="ECO:0000256" key="2">
    <source>
        <dbReference type="ARBA" id="ARBA00022741"/>
    </source>
</evidence>
<organism evidence="9 10">
    <name type="scientific">Caldisericum exile (strain DSM 21853 / NBRC 104410 / AZM16c01)</name>
    <dbReference type="NCBI Taxonomy" id="511051"/>
    <lineage>
        <taxon>Bacteria</taxon>
        <taxon>Pseudomonadati</taxon>
        <taxon>Caldisericota/Cryosericota group</taxon>
        <taxon>Caldisericota</taxon>
        <taxon>Caldisericia</taxon>
        <taxon>Caldisericales</taxon>
        <taxon>Caldisericaceae</taxon>
        <taxon>Caldisericum</taxon>
    </lineage>
</organism>
<dbReference type="InterPro" id="IPR005225">
    <property type="entry name" value="Small_GTP-bd"/>
</dbReference>
<evidence type="ECO:0000259" key="8">
    <source>
        <dbReference type="PROSITE" id="PS51705"/>
    </source>
</evidence>
<keyword evidence="5" id="KW-0963">Cytoplasm</keyword>
<gene>
    <name evidence="5 9" type="primary">hflX</name>
    <name evidence="9" type="ordered locus">CSE_07340</name>
</gene>
<keyword evidence="1 7" id="KW-0479">Metal-binding</keyword>
<feature type="binding site" evidence="6">
    <location>
        <begin position="251"/>
        <end position="254"/>
    </location>
    <ligand>
        <name>GTP</name>
        <dbReference type="ChEBI" id="CHEBI:37565"/>
    </ligand>
</feature>
<feature type="binding site" evidence="7">
    <location>
        <position position="211"/>
    </location>
    <ligand>
        <name>Mg(2+)</name>
        <dbReference type="ChEBI" id="CHEBI:18420"/>
    </ligand>
</feature>
<name>A0A7U6GEF3_CALEA</name>
<evidence type="ECO:0000256" key="5">
    <source>
        <dbReference type="HAMAP-Rule" id="MF_00900"/>
    </source>
</evidence>
<dbReference type="GO" id="GO:0005525">
    <property type="term" value="F:GTP binding"/>
    <property type="evidence" value="ECO:0007669"/>
    <property type="project" value="UniProtKB-UniRule"/>
</dbReference>
<feature type="binding site" evidence="6">
    <location>
        <begin position="317"/>
        <end position="320"/>
    </location>
    <ligand>
        <name>GTP</name>
        <dbReference type="ChEBI" id="CHEBI:37565"/>
    </ligand>
</feature>
<dbReference type="PANTHER" id="PTHR10229:SF0">
    <property type="entry name" value="GTP-BINDING PROTEIN 6-RELATED"/>
    <property type="match status" value="1"/>
</dbReference>
<dbReference type="InterPro" id="IPR027417">
    <property type="entry name" value="P-loop_NTPase"/>
</dbReference>
<dbReference type="Pfam" id="PF16360">
    <property type="entry name" value="GTP-bdg_M"/>
    <property type="match status" value="1"/>
</dbReference>
<keyword evidence="2 5" id="KW-0547">Nucleotide-binding</keyword>
<dbReference type="InterPro" id="IPR025121">
    <property type="entry name" value="GTPase_HflX_N"/>
</dbReference>
<evidence type="ECO:0000256" key="1">
    <source>
        <dbReference type="ARBA" id="ARBA00022723"/>
    </source>
</evidence>
<dbReference type="GO" id="GO:0046872">
    <property type="term" value="F:metal ion binding"/>
    <property type="evidence" value="ECO:0007669"/>
    <property type="project" value="UniProtKB-KW"/>
</dbReference>
<evidence type="ECO:0000256" key="7">
    <source>
        <dbReference type="PIRSR" id="PIRSR006809-2"/>
    </source>
</evidence>
<dbReference type="PROSITE" id="PS51705">
    <property type="entry name" value="G_HFLX"/>
    <property type="match status" value="1"/>
</dbReference>
<evidence type="ECO:0000256" key="4">
    <source>
        <dbReference type="ARBA" id="ARBA00023134"/>
    </source>
</evidence>
<dbReference type="EMBL" id="AP012051">
    <property type="protein sequence ID" value="BAL80860.1"/>
    <property type="molecule type" value="Genomic_DNA"/>
</dbReference>
<dbReference type="PIRSF" id="PIRSF006809">
    <property type="entry name" value="GTP-binding_hflX_prd"/>
    <property type="match status" value="1"/>
</dbReference>
<comment type="similarity">
    <text evidence="5">Belongs to the TRAFAC class OBG-HflX-like GTPase superfamily. HflX GTPase family.</text>
</comment>
<keyword evidence="4 5" id="KW-0342">GTP-binding</keyword>
<dbReference type="Pfam" id="PF13167">
    <property type="entry name" value="GTP-bdg_N"/>
    <property type="match status" value="1"/>
</dbReference>
<reference evidence="9 10" key="1">
    <citation type="submission" date="2011-01" db="EMBL/GenBank/DDBJ databases">
        <title>Whole genome sequence of Caldisericum exile AZM16c01.</title>
        <authorList>
            <person name="Narita-Yamada S."/>
            <person name="Kawakoshi A."/>
            <person name="Nakamura S."/>
            <person name="Sasagawa M."/>
            <person name="Fukada J."/>
            <person name="Sekine M."/>
            <person name="Kato Y."/>
            <person name="Fukai R."/>
            <person name="Sasaki K."/>
            <person name="Hanamaki A."/>
            <person name="Narita H."/>
            <person name="Konno Y."/>
            <person name="Mori K."/>
            <person name="Yamazaki S."/>
            <person name="Suzuki K."/>
            <person name="Fujita N."/>
        </authorList>
    </citation>
    <scope>NUCLEOTIDE SEQUENCE [LARGE SCALE GENOMIC DNA]</scope>
    <source>
        <strain evidence="10">DSM 21853 / NBRC 104410 / AZM16c01</strain>
    </source>
</reference>
<dbReference type="NCBIfam" id="TIGR03156">
    <property type="entry name" value="GTP_HflX"/>
    <property type="match status" value="1"/>
</dbReference>
<keyword evidence="10" id="KW-1185">Reference proteome</keyword>
<dbReference type="GO" id="GO:0003924">
    <property type="term" value="F:GTPase activity"/>
    <property type="evidence" value="ECO:0007669"/>
    <property type="project" value="UniProtKB-UniRule"/>
</dbReference>
<accession>A0A7U6GEF3</accession>
<feature type="binding site" evidence="6">
    <location>
        <begin position="229"/>
        <end position="233"/>
    </location>
    <ligand>
        <name>GTP</name>
        <dbReference type="ChEBI" id="CHEBI:37565"/>
    </ligand>
</feature>
<dbReference type="Pfam" id="PF01926">
    <property type="entry name" value="MMR_HSR1"/>
    <property type="match status" value="1"/>
</dbReference>
<dbReference type="InterPro" id="IPR032305">
    <property type="entry name" value="GTP-bd_M"/>
</dbReference>
<dbReference type="CDD" id="cd01878">
    <property type="entry name" value="HflX"/>
    <property type="match status" value="1"/>
</dbReference>
<feature type="domain" description="Hflx-type G" evidence="8">
    <location>
        <begin position="198"/>
        <end position="363"/>
    </location>
</feature>
<comment type="subunit">
    <text evidence="5">Monomer. Associates with the 50S ribosomal subunit.</text>
</comment>
<keyword evidence="3 7" id="KW-0460">Magnesium</keyword>
<feature type="binding site" evidence="7">
    <location>
        <position position="231"/>
    </location>
    <ligand>
        <name>Mg(2+)</name>
        <dbReference type="ChEBI" id="CHEBI:18420"/>
    </ligand>
</feature>
<dbReference type="HAMAP" id="MF_00900">
    <property type="entry name" value="GTPase_HflX"/>
    <property type="match status" value="1"/>
</dbReference>
<dbReference type="SUPFAM" id="SSF52540">
    <property type="entry name" value="P-loop containing nucleoside triphosphate hydrolases"/>
    <property type="match status" value="1"/>
</dbReference>
<feature type="binding site" evidence="6">
    <location>
        <begin position="341"/>
        <end position="343"/>
    </location>
    <ligand>
        <name>GTP</name>
        <dbReference type="ChEBI" id="CHEBI:37565"/>
    </ligand>
</feature>
<dbReference type="InterPro" id="IPR030394">
    <property type="entry name" value="G_HFLX_dom"/>
</dbReference>
<evidence type="ECO:0000256" key="3">
    <source>
        <dbReference type="ARBA" id="ARBA00022842"/>
    </source>
</evidence>
<dbReference type="InterPro" id="IPR006073">
    <property type="entry name" value="GTP-bd"/>
</dbReference>
<evidence type="ECO:0000256" key="6">
    <source>
        <dbReference type="PIRSR" id="PIRSR006809-1"/>
    </source>
</evidence>